<evidence type="ECO:0000313" key="1">
    <source>
        <dbReference type="EMBL" id="GMM46844.1"/>
    </source>
</evidence>
<protein>
    <submittedName>
        <fullName evidence="1">Uncharacterized protein</fullName>
    </submittedName>
</protein>
<comment type="caution">
    <text evidence="1">The sequence shown here is derived from an EMBL/GenBank/DDBJ whole genome shotgun (WGS) entry which is preliminary data.</text>
</comment>
<proteinExistence type="predicted"/>
<dbReference type="Proteomes" id="UP001378960">
    <property type="component" value="Unassembled WGS sequence"/>
</dbReference>
<reference evidence="1 2" key="1">
    <citation type="journal article" date="2023" name="Elife">
        <title>Identification of key yeast species and microbe-microbe interactions impacting larval growth of Drosophila in the wild.</title>
        <authorList>
            <person name="Mure A."/>
            <person name="Sugiura Y."/>
            <person name="Maeda R."/>
            <person name="Honda K."/>
            <person name="Sakurai N."/>
            <person name="Takahashi Y."/>
            <person name="Watada M."/>
            <person name="Katoh T."/>
            <person name="Gotoh A."/>
            <person name="Gotoh Y."/>
            <person name="Taniguchi I."/>
            <person name="Nakamura K."/>
            <person name="Hayashi T."/>
            <person name="Katayama T."/>
            <person name="Uemura T."/>
            <person name="Hattori Y."/>
        </authorList>
    </citation>
    <scope>NUCLEOTIDE SEQUENCE [LARGE SCALE GENOMIC DNA]</scope>
    <source>
        <strain evidence="1 2">PK-24</strain>
    </source>
</reference>
<gene>
    <name evidence="1" type="ORF">DAPK24_034190</name>
</gene>
<name>A0AAV5R5R6_PICKL</name>
<accession>A0AAV5R5R6</accession>
<dbReference type="AlphaFoldDB" id="A0AAV5R5R6"/>
<dbReference type="EMBL" id="BTGB01000005">
    <property type="protein sequence ID" value="GMM46844.1"/>
    <property type="molecule type" value="Genomic_DNA"/>
</dbReference>
<evidence type="ECO:0000313" key="2">
    <source>
        <dbReference type="Proteomes" id="UP001378960"/>
    </source>
</evidence>
<keyword evidence="2" id="KW-1185">Reference proteome</keyword>
<organism evidence="1 2">
    <name type="scientific">Pichia kluyveri</name>
    <name type="common">Yeast</name>
    <dbReference type="NCBI Taxonomy" id="36015"/>
    <lineage>
        <taxon>Eukaryota</taxon>
        <taxon>Fungi</taxon>
        <taxon>Dikarya</taxon>
        <taxon>Ascomycota</taxon>
        <taxon>Saccharomycotina</taxon>
        <taxon>Pichiomycetes</taxon>
        <taxon>Pichiales</taxon>
        <taxon>Pichiaceae</taxon>
        <taxon>Pichia</taxon>
    </lineage>
</organism>
<sequence>MYSKQSQKKCLRYKTFRFNLAFFTDGANLFNKTHKSVNAQLLLVLDLPDHVMKHKEFSFTPFFYQSRAKLPGYNGEACKLLFKDLEDLHNNGMKITIEDVEYTIYADLVAIVSDGLAMPYFFESNGVGANYPCVFCKQTKTDGLNAPGVIEYIENPPSYKIFEEKKYTRDGFNASLICKFIQKNNDGYDSY</sequence>